<gene>
    <name evidence="1" type="ORF">RUMCAL_00145</name>
</gene>
<name>U2KZD4_9FIRM</name>
<organism evidence="1 2">
    <name type="scientific">Ruminococcus callidus ATCC 27760</name>
    <dbReference type="NCBI Taxonomy" id="411473"/>
    <lineage>
        <taxon>Bacteria</taxon>
        <taxon>Bacillati</taxon>
        <taxon>Bacillota</taxon>
        <taxon>Clostridia</taxon>
        <taxon>Eubacteriales</taxon>
        <taxon>Oscillospiraceae</taxon>
        <taxon>Ruminococcus</taxon>
    </lineage>
</organism>
<dbReference type="PATRIC" id="fig|411473.3.peg.119"/>
<dbReference type="EMBL" id="AWVF01000020">
    <property type="protein sequence ID" value="ERJ97470.1"/>
    <property type="molecule type" value="Genomic_DNA"/>
</dbReference>
<dbReference type="HOGENOM" id="CLU_2652243_0_0_9"/>
<reference evidence="1 2" key="1">
    <citation type="submission" date="2013-07" db="EMBL/GenBank/DDBJ databases">
        <authorList>
            <person name="Weinstock G."/>
            <person name="Sodergren E."/>
            <person name="Wylie T."/>
            <person name="Fulton L."/>
            <person name="Fulton R."/>
            <person name="Fronick C."/>
            <person name="O'Laughlin M."/>
            <person name="Godfrey J."/>
            <person name="Miner T."/>
            <person name="Herter B."/>
            <person name="Appelbaum E."/>
            <person name="Cordes M."/>
            <person name="Lek S."/>
            <person name="Wollam A."/>
            <person name="Pepin K.H."/>
            <person name="Palsikar V.B."/>
            <person name="Mitreva M."/>
            <person name="Wilson R.K."/>
        </authorList>
    </citation>
    <scope>NUCLEOTIDE SEQUENCE [LARGE SCALE GENOMIC DNA]</scope>
    <source>
        <strain evidence="1 2">ATCC 27760</strain>
    </source>
</reference>
<dbReference type="AlphaFoldDB" id="U2KZD4"/>
<accession>U2KZD4</accession>
<comment type="caution">
    <text evidence="1">The sequence shown here is derived from an EMBL/GenBank/DDBJ whole genome shotgun (WGS) entry which is preliminary data.</text>
</comment>
<evidence type="ECO:0000313" key="1">
    <source>
        <dbReference type="EMBL" id="ERJ97470.1"/>
    </source>
</evidence>
<sequence length="76" mass="8654">MRISGSSHWLSSCICIFTRRCSSFRGVAYIIAYFAERLKQFATSGGFLRVNGGDNPRISPQKPHKKKKICKLYVLK</sequence>
<proteinExistence type="predicted"/>
<keyword evidence="2" id="KW-1185">Reference proteome</keyword>
<protein>
    <submittedName>
        <fullName evidence="1">Uncharacterized protein</fullName>
    </submittedName>
</protein>
<dbReference type="Proteomes" id="UP000016662">
    <property type="component" value="Unassembled WGS sequence"/>
</dbReference>
<evidence type="ECO:0000313" key="2">
    <source>
        <dbReference type="Proteomes" id="UP000016662"/>
    </source>
</evidence>